<dbReference type="InterPro" id="IPR013325">
    <property type="entry name" value="RNA_pol_sigma_r2"/>
</dbReference>
<dbReference type="EMBL" id="QGDC01000001">
    <property type="protein sequence ID" value="RCH56457.1"/>
    <property type="molecule type" value="Genomic_DNA"/>
</dbReference>
<sequence length="176" mass="20272">MATTLNIQAWREELFITLYKKTFPASARYICKMGGTFDDAKDIFQDALVIYYEKVIAGPAQINNSDTAYLLGIARHLWLKRLKHNDLKRPLDNYDFEDEHEQAASANAIMAYLETAGQRCMELLRAFYYDKLAVKDIAALFGYAGERSATVQKYKCLEKVRVTVKQKALTYEDFLE</sequence>
<gene>
    <name evidence="1" type="ORF">DJ568_00940</name>
</gene>
<accession>A0A367GSR6</accession>
<dbReference type="AlphaFoldDB" id="A0A367GSR6"/>
<comment type="caution">
    <text evidence="1">The sequence shown here is derived from an EMBL/GenBank/DDBJ whole genome shotgun (WGS) entry which is preliminary data.</text>
</comment>
<dbReference type="GO" id="GO:0006352">
    <property type="term" value="P:DNA-templated transcription initiation"/>
    <property type="evidence" value="ECO:0007669"/>
    <property type="project" value="InterPro"/>
</dbReference>
<dbReference type="OrthoDB" id="1163416at2"/>
<dbReference type="Gene3D" id="1.10.1740.10">
    <property type="match status" value="1"/>
</dbReference>
<evidence type="ECO:0000313" key="2">
    <source>
        <dbReference type="Proteomes" id="UP000253209"/>
    </source>
</evidence>
<reference evidence="1 2" key="1">
    <citation type="submission" date="2018-05" db="EMBL/GenBank/DDBJ databases">
        <title>Mucilaginibacter hurinus sp. nov., isolated from briquette warehouse soil.</title>
        <authorList>
            <person name="Choi L."/>
        </authorList>
    </citation>
    <scope>NUCLEOTIDE SEQUENCE [LARGE SCALE GENOMIC DNA]</scope>
    <source>
        <strain evidence="1 2">ZR32</strain>
    </source>
</reference>
<evidence type="ECO:0000313" key="1">
    <source>
        <dbReference type="EMBL" id="RCH56457.1"/>
    </source>
</evidence>
<dbReference type="RefSeq" id="WP_114003354.1">
    <property type="nucleotide sequence ID" value="NZ_QGDC01000001.1"/>
</dbReference>
<dbReference type="GO" id="GO:0003700">
    <property type="term" value="F:DNA-binding transcription factor activity"/>
    <property type="evidence" value="ECO:0007669"/>
    <property type="project" value="InterPro"/>
</dbReference>
<dbReference type="SUPFAM" id="SSF88946">
    <property type="entry name" value="Sigma2 domain of RNA polymerase sigma factors"/>
    <property type="match status" value="1"/>
</dbReference>
<protein>
    <submittedName>
        <fullName evidence="1">Sigma-70 family RNA polymerase sigma factor</fullName>
    </submittedName>
</protein>
<organism evidence="1 2">
    <name type="scientific">Mucilaginibacter hurinus</name>
    <dbReference type="NCBI Taxonomy" id="2201324"/>
    <lineage>
        <taxon>Bacteria</taxon>
        <taxon>Pseudomonadati</taxon>
        <taxon>Bacteroidota</taxon>
        <taxon>Sphingobacteriia</taxon>
        <taxon>Sphingobacteriales</taxon>
        <taxon>Sphingobacteriaceae</taxon>
        <taxon>Mucilaginibacter</taxon>
    </lineage>
</organism>
<proteinExistence type="predicted"/>
<keyword evidence="2" id="KW-1185">Reference proteome</keyword>
<dbReference type="Proteomes" id="UP000253209">
    <property type="component" value="Unassembled WGS sequence"/>
</dbReference>
<name>A0A367GSR6_9SPHI</name>